<reference evidence="9 10" key="1">
    <citation type="submission" date="2019-03" db="EMBL/GenBank/DDBJ databases">
        <title>Genomic Encyclopedia of Type Strains, Phase IV (KMG-IV): sequencing the most valuable type-strain genomes for metagenomic binning, comparative biology and taxonomic classification.</title>
        <authorList>
            <person name="Goeker M."/>
        </authorList>
    </citation>
    <scope>NUCLEOTIDE SEQUENCE [LARGE SCALE GENOMIC DNA]</scope>
    <source>
        <strain evidence="9 10">DSM 23917</strain>
    </source>
</reference>
<sequence>MKTRNLYLALGLLLALPLEAQRQNHVSEVWCPDLGNGKYKNPVLYADYSDPDACRVGDDFYMTSSSFNCLPGLQILHSKDLVNWSIIGAAIPYALPPIEMPERPQHGNRIWAPAIRHHNNEFYIFWGDPDQGVFMVKAKDPKGPWTDPIPVKPGKGIIDACPFWDEDGKVYMVHAYAGSRAQLKSVIAICELNADATKAVTQSRIVFDGHEEHQTCEGPKLYKRGGYYYIFHPAGGVPTGWQVVQRSKHIYGPYEWRKVLEQGNTSVNGPHQGAWVDTPAGEDWFLHFQDVGAYGRPVHLQPMKWIDGWPVIGIDKDGDGCGEPVSTYNKPNVGKVYPICNPQESDEFDGYTLSPQWQWQANINEKWAYYAGDQSLVRLYSYPVVDEYKNLWDVANLLLQKTPSDNFTTTMKLTFKPSEKYKGERTGLVVMGLDYAGLILENTGHGLMLSQVSCLKADKGSHEEVNGTTKLKENTVYLRVEFGCKGKKITESEGGHDLVVMCNFGYSLNGKEYHKLGKPFQAKEGKWIGTKIGMFCTRPAIIANDGGWADVDWFRITK</sequence>
<dbReference type="InterPro" id="IPR041542">
    <property type="entry name" value="GH43_C2"/>
</dbReference>
<evidence type="ECO:0000313" key="10">
    <source>
        <dbReference type="Proteomes" id="UP000295600"/>
    </source>
</evidence>
<dbReference type="InterPro" id="IPR006710">
    <property type="entry name" value="Glyco_hydro_43"/>
</dbReference>
<dbReference type="AlphaFoldDB" id="A0A4R2M3H2"/>
<dbReference type="InterPro" id="IPR023296">
    <property type="entry name" value="Glyco_hydro_beta-prop_sf"/>
</dbReference>
<keyword evidence="7" id="KW-0732">Signal</keyword>
<evidence type="ECO:0000256" key="6">
    <source>
        <dbReference type="RuleBase" id="RU361187"/>
    </source>
</evidence>
<comment type="caution">
    <text evidence="9">The sequence shown here is derived from an EMBL/GenBank/DDBJ whole genome shotgun (WGS) entry which is preliminary data.</text>
</comment>
<feature type="active site" description="Proton acceptor" evidence="4">
    <location>
        <position position="50"/>
    </location>
</feature>
<dbReference type="SUPFAM" id="SSF49899">
    <property type="entry name" value="Concanavalin A-like lectins/glucanases"/>
    <property type="match status" value="1"/>
</dbReference>
<feature type="chain" id="PRO_5020451385" evidence="7">
    <location>
        <begin position="21"/>
        <end position="558"/>
    </location>
</feature>
<dbReference type="GO" id="GO:0005975">
    <property type="term" value="P:carbohydrate metabolic process"/>
    <property type="evidence" value="ECO:0007669"/>
    <property type="project" value="InterPro"/>
</dbReference>
<dbReference type="PANTHER" id="PTHR42812">
    <property type="entry name" value="BETA-XYLOSIDASE"/>
    <property type="match status" value="1"/>
</dbReference>
<accession>A0A4R2M3H2</accession>
<organism evidence="9 10">
    <name type="scientific">Prevotella heparinolytica</name>
    <dbReference type="NCBI Taxonomy" id="28113"/>
    <lineage>
        <taxon>Bacteria</taxon>
        <taxon>Pseudomonadati</taxon>
        <taxon>Bacteroidota</taxon>
        <taxon>Bacteroidia</taxon>
        <taxon>Bacteroidales</taxon>
        <taxon>Bacteroidaceae</taxon>
        <taxon>Bacteroides</taxon>
    </lineage>
</organism>
<feature type="active site" description="Proton donor" evidence="4">
    <location>
        <position position="217"/>
    </location>
</feature>
<dbReference type="CDD" id="cd09001">
    <property type="entry name" value="GH43_FsAxh1-like"/>
    <property type="match status" value="1"/>
</dbReference>
<feature type="site" description="Important for catalytic activity, responsible for pKa modulation of the active site Glu and correct orientation of both the proton donor and substrate" evidence="5">
    <location>
        <position position="159"/>
    </location>
</feature>
<gene>
    <name evidence="9" type="ORF">EV202_12138</name>
</gene>
<evidence type="ECO:0000256" key="2">
    <source>
        <dbReference type="ARBA" id="ARBA00022801"/>
    </source>
</evidence>
<feature type="domain" description="Beta-xylosidase C-terminal Concanavalin A-like" evidence="8">
    <location>
        <begin position="345"/>
        <end position="556"/>
    </location>
</feature>
<feature type="signal peptide" evidence="7">
    <location>
        <begin position="1"/>
        <end position="20"/>
    </location>
</feature>
<evidence type="ECO:0000313" key="9">
    <source>
        <dbReference type="EMBL" id="TCO89242.1"/>
    </source>
</evidence>
<dbReference type="PANTHER" id="PTHR42812:SF12">
    <property type="entry name" value="BETA-XYLOSIDASE-RELATED"/>
    <property type="match status" value="1"/>
</dbReference>
<dbReference type="InterPro" id="IPR013320">
    <property type="entry name" value="ConA-like_dom_sf"/>
</dbReference>
<comment type="similarity">
    <text evidence="1 6">Belongs to the glycosyl hydrolase 43 family.</text>
</comment>
<dbReference type="Pfam" id="PF04616">
    <property type="entry name" value="Glyco_hydro_43"/>
    <property type="match status" value="1"/>
</dbReference>
<protein>
    <submittedName>
        <fullName evidence="9">Beta-xylosidase</fullName>
    </submittedName>
</protein>
<proteinExistence type="inferred from homology"/>
<evidence type="ECO:0000256" key="1">
    <source>
        <dbReference type="ARBA" id="ARBA00009865"/>
    </source>
</evidence>
<keyword evidence="2 6" id="KW-0378">Hydrolase</keyword>
<dbReference type="GO" id="GO:0004553">
    <property type="term" value="F:hydrolase activity, hydrolyzing O-glycosyl compounds"/>
    <property type="evidence" value="ECO:0007669"/>
    <property type="project" value="InterPro"/>
</dbReference>
<evidence type="ECO:0000259" key="8">
    <source>
        <dbReference type="Pfam" id="PF17851"/>
    </source>
</evidence>
<dbReference type="Gene3D" id="2.60.120.200">
    <property type="match status" value="1"/>
</dbReference>
<dbReference type="Proteomes" id="UP000295600">
    <property type="component" value="Unassembled WGS sequence"/>
</dbReference>
<evidence type="ECO:0000256" key="7">
    <source>
        <dbReference type="SAM" id="SignalP"/>
    </source>
</evidence>
<name>A0A4R2M3H2_9BACE</name>
<dbReference type="Gene3D" id="2.115.10.20">
    <property type="entry name" value="Glycosyl hydrolase domain, family 43"/>
    <property type="match status" value="1"/>
</dbReference>
<evidence type="ECO:0000256" key="5">
    <source>
        <dbReference type="PIRSR" id="PIRSR606710-2"/>
    </source>
</evidence>
<keyword evidence="3 6" id="KW-0326">Glycosidase</keyword>
<dbReference type="InterPro" id="IPR051795">
    <property type="entry name" value="Glycosyl_Hydrlase_43"/>
</dbReference>
<evidence type="ECO:0000256" key="4">
    <source>
        <dbReference type="PIRSR" id="PIRSR606710-1"/>
    </source>
</evidence>
<dbReference type="SUPFAM" id="SSF75005">
    <property type="entry name" value="Arabinanase/levansucrase/invertase"/>
    <property type="match status" value="1"/>
</dbReference>
<evidence type="ECO:0000256" key="3">
    <source>
        <dbReference type="ARBA" id="ARBA00023295"/>
    </source>
</evidence>
<dbReference type="RefSeq" id="WP_131927071.1">
    <property type="nucleotide sequence ID" value="NZ_JBQMZI010000034.1"/>
</dbReference>
<dbReference type="EMBL" id="SLXB01000021">
    <property type="protein sequence ID" value="TCO89242.1"/>
    <property type="molecule type" value="Genomic_DNA"/>
</dbReference>
<dbReference type="Pfam" id="PF17851">
    <property type="entry name" value="GH43_C2"/>
    <property type="match status" value="1"/>
</dbReference>